<dbReference type="InterPro" id="IPR001537">
    <property type="entry name" value="SpoU_MeTrfase"/>
</dbReference>
<dbReference type="GO" id="GO:0006396">
    <property type="term" value="P:RNA processing"/>
    <property type="evidence" value="ECO:0007669"/>
    <property type="project" value="InterPro"/>
</dbReference>
<keyword evidence="1 4" id="KW-0489">Methyltransferase</keyword>
<evidence type="ECO:0000256" key="2">
    <source>
        <dbReference type="ARBA" id="ARBA00022679"/>
    </source>
</evidence>
<dbReference type="AlphaFoldDB" id="A0A537LUR3"/>
<gene>
    <name evidence="4" type="ORF">E6H02_06970</name>
</gene>
<feature type="non-terminal residue" evidence="4">
    <location>
        <position position="1"/>
    </location>
</feature>
<sequence length="146" mass="15125">LGAVIRTADAAGAHGVIIPRRRAAGLTPTVARASAGAIAHLPVAQAGNLVAALDRLKAEGVWVVGADAAGAERYDAVPLSPPVALVVGGESRGLHRLVRDRCDRVVRIPLRGRVASLNVSVAAALLLYEVARHLPVSDDRPRAPSY</sequence>
<dbReference type="PANTHER" id="PTHR46429">
    <property type="entry name" value="23S RRNA (GUANOSINE-2'-O-)-METHYLTRANSFERASE RLMB"/>
    <property type="match status" value="1"/>
</dbReference>
<comment type="caution">
    <text evidence="4">The sequence shown here is derived from an EMBL/GenBank/DDBJ whole genome shotgun (WGS) entry which is preliminary data.</text>
</comment>
<evidence type="ECO:0000256" key="1">
    <source>
        <dbReference type="ARBA" id="ARBA00022603"/>
    </source>
</evidence>
<dbReference type="InterPro" id="IPR029028">
    <property type="entry name" value="Alpha/beta_knot_MTases"/>
</dbReference>
<dbReference type="CDD" id="cd18103">
    <property type="entry name" value="SpoU-like_RlmB"/>
    <property type="match status" value="1"/>
</dbReference>
<reference evidence="4 5" key="1">
    <citation type="journal article" date="2019" name="Nat. Microbiol.">
        <title>Mediterranean grassland soil C-N compound turnover is dependent on rainfall and depth, and is mediated by genomically divergent microorganisms.</title>
        <authorList>
            <person name="Diamond S."/>
            <person name="Andeer P.F."/>
            <person name="Li Z."/>
            <person name="Crits-Christoph A."/>
            <person name="Burstein D."/>
            <person name="Anantharaman K."/>
            <person name="Lane K.R."/>
            <person name="Thomas B.C."/>
            <person name="Pan C."/>
            <person name="Northen T.R."/>
            <person name="Banfield J.F."/>
        </authorList>
    </citation>
    <scope>NUCLEOTIDE SEQUENCE [LARGE SCALE GENOMIC DNA]</scope>
    <source>
        <strain evidence="4">NP_5</strain>
    </source>
</reference>
<dbReference type="GO" id="GO:0003723">
    <property type="term" value="F:RNA binding"/>
    <property type="evidence" value="ECO:0007669"/>
    <property type="project" value="InterPro"/>
</dbReference>
<keyword evidence="2 4" id="KW-0808">Transferase</keyword>
<dbReference type="SUPFAM" id="SSF75217">
    <property type="entry name" value="alpha/beta knot"/>
    <property type="match status" value="1"/>
</dbReference>
<evidence type="ECO:0000313" key="5">
    <source>
        <dbReference type="Proteomes" id="UP000320393"/>
    </source>
</evidence>
<dbReference type="InterPro" id="IPR029026">
    <property type="entry name" value="tRNA_m1G_MTases_N"/>
</dbReference>
<dbReference type="Pfam" id="PF00588">
    <property type="entry name" value="SpoU_methylase"/>
    <property type="match status" value="1"/>
</dbReference>
<dbReference type="InterPro" id="IPR004441">
    <property type="entry name" value="rRNA_MeTrfase_TrmH"/>
</dbReference>
<feature type="domain" description="tRNA/rRNA methyltransferase SpoU type" evidence="3">
    <location>
        <begin position="1"/>
        <end position="128"/>
    </location>
</feature>
<protein>
    <submittedName>
        <fullName evidence="4">RNA methyltransferase</fullName>
    </submittedName>
</protein>
<dbReference type="PANTHER" id="PTHR46429:SF1">
    <property type="entry name" value="23S RRNA (GUANOSINE-2'-O-)-METHYLTRANSFERASE RLMB"/>
    <property type="match status" value="1"/>
</dbReference>
<evidence type="ECO:0000259" key="3">
    <source>
        <dbReference type="Pfam" id="PF00588"/>
    </source>
</evidence>
<proteinExistence type="predicted"/>
<dbReference type="GO" id="GO:0032259">
    <property type="term" value="P:methylation"/>
    <property type="evidence" value="ECO:0007669"/>
    <property type="project" value="UniProtKB-KW"/>
</dbReference>
<evidence type="ECO:0000313" key="4">
    <source>
        <dbReference type="EMBL" id="TMJ11417.1"/>
    </source>
</evidence>
<dbReference type="GO" id="GO:0008173">
    <property type="term" value="F:RNA methyltransferase activity"/>
    <property type="evidence" value="ECO:0007669"/>
    <property type="project" value="InterPro"/>
</dbReference>
<dbReference type="Gene3D" id="3.40.1280.10">
    <property type="match status" value="1"/>
</dbReference>
<name>A0A537LUR3_9BACT</name>
<organism evidence="4 5">
    <name type="scientific">Candidatus Segetimicrobium genomatis</name>
    <dbReference type="NCBI Taxonomy" id="2569760"/>
    <lineage>
        <taxon>Bacteria</taxon>
        <taxon>Bacillati</taxon>
        <taxon>Candidatus Sysuimicrobiota</taxon>
        <taxon>Candidatus Sysuimicrobiia</taxon>
        <taxon>Candidatus Sysuimicrobiales</taxon>
        <taxon>Candidatus Segetimicrobiaceae</taxon>
        <taxon>Candidatus Segetimicrobium</taxon>
    </lineage>
</organism>
<dbReference type="EMBL" id="VBAM01000232">
    <property type="protein sequence ID" value="TMJ11417.1"/>
    <property type="molecule type" value="Genomic_DNA"/>
</dbReference>
<dbReference type="GO" id="GO:0005829">
    <property type="term" value="C:cytosol"/>
    <property type="evidence" value="ECO:0007669"/>
    <property type="project" value="TreeGrafter"/>
</dbReference>
<accession>A0A537LUR3</accession>
<dbReference type="Proteomes" id="UP000320393">
    <property type="component" value="Unassembled WGS sequence"/>
</dbReference>